<accession>A0A1F7I840</accession>
<dbReference type="InterPro" id="IPR004474">
    <property type="entry name" value="LytR_CpsA_psr"/>
</dbReference>
<comment type="caution">
    <text evidence="4">The sequence shown here is derived from an EMBL/GenBank/DDBJ whole genome shotgun (WGS) entry which is preliminary data.</text>
</comment>
<name>A0A1F7I840_9BACT</name>
<dbReference type="Pfam" id="PF03816">
    <property type="entry name" value="LytR_cpsA_psr"/>
    <property type="match status" value="1"/>
</dbReference>
<feature type="transmembrane region" description="Helical" evidence="2">
    <location>
        <begin position="6"/>
        <end position="25"/>
    </location>
</feature>
<dbReference type="InterPro" id="IPR050922">
    <property type="entry name" value="LytR/CpsA/Psr_CW_biosynth"/>
</dbReference>
<dbReference type="PANTHER" id="PTHR33392:SF6">
    <property type="entry name" value="POLYISOPRENYL-TEICHOIC ACID--PEPTIDOGLYCAN TEICHOIC ACID TRANSFERASE TAGU"/>
    <property type="match status" value="1"/>
</dbReference>
<evidence type="ECO:0000256" key="2">
    <source>
        <dbReference type="SAM" id="Phobius"/>
    </source>
</evidence>
<keyword evidence="2" id="KW-0812">Transmembrane</keyword>
<dbReference type="NCBIfam" id="TIGR00350">
    <property type="entry name" value="lytR_cpsA_psr"/>
    <property type="match status" value="1"/>
</dbReference>
<dbReference type="Gene3D" id="3.40.630.190">
    <property type="entry name" value="LCP protein"/>
    <property type="match status" value="1"/>
</dbReference>
<dbReference type="AlphaFoldDB" id="A0A1F7I840"/>
<dbReference type="EMBL" id="MGAG01000040">
    <property type="protein sequence ID" value="OGK39536.1"/>
    <property type="molecule type" value="Genomic_DNA"/>
</dbReference>
<protein>
    <recommendedName>
        <fullName evidence="3">Cell envelope-related transcriptional attenuator domain-containing protein</fullName>
    </recommendedName>
</protein>
<keyword evidence="2" id="KW-1133">Transmembrane helix</keyword>
<evidence type="ECO:0000313" key="4">
    <source>
        <dbReference type="EMBL" id="OGK39536.1"/>
    </source>
</evidence>
<sequence length="330" mass="37566">MRRLAVFGFFSIIVVLVFFPYWQFLTKTLKISPFKSLFLLDSLKTYDNNVTILVLGIAGGNHDGATLSDSIIVANYNLKTHKLITISIPRDIWSDTLQDKINTAYAYGEAIQKNGGLKLAKAEVEAIVGIPIQYAMVIDFAKFKELVDLLGGIDIDVERSFTDNRFPVSGRENDDCNGDNEFKCRYETITFKKGMNHLDGNTALKYVRSRYAVGAEGNDFARNKRQQKVMNALKNKIKSSILKFNLHTWQKLYQTLDVTLTRDISNQQIAIIIKNILFSRDFSQKEISLSYNLFNVPPLDSHKGQYILMPKQGGFSEIHRYIKLEGRLTP</sequence>
<comment type="similarity">
    <text evidence="1">Belongs to the LytR/CpsA/Psr (LCP) family.</text>
</comment>
<proteinExistence type="inferred from homology"/>
<reference evidence="4 5" key="1">
    <citation type="journal article" date="2016" name="Nat. Commun.">
        <title>Thousands of microbial genomes shed light on interconnected biogeochemical processes in an aquifer system.</title>
        <authorList>
            <person name="Anantharaman K."/>
            <person name="Brown C.T."/>
            <person name="Hug L.A."/>
            <person name="Sharon I."/>
            <person name="Castelle C.J."/>
            <person name="Probst A.J."/>
            <person name="Thomas B.C."/>
            <person name="Singh A."/>
            <person name="Wilkins M.J."/>
            <person name="Karaoz U."/>
            <person name="Brodie E.L."/>
            <person name="Williams K.H."/>
            <person name="Hubbard S.S."/>
            <person name="Banfield J.F."/>
        </authorList>
    </citation>
    <scope>NUCLEOTIDE SEQUENCE [LARGE SCALE GENOMIC DNA]</scope>
</reference>
<organism evidence="4 5">
    <name type="scientific">Candidatus Roizmanbacteria bacterium RIFCSPLOWO2_01_FULL_37_12</name>
    <dbReference type="NCBI Taxonomy" id="1802056"/>
    <lineage>
        <taxon>Bacteria</taxon>
        <taxon>Candidatus Roizmaniibacteriota</taxon>
    </lineage>
</organism>
<evidence type="ECO:0000256" key="1">
    <source>
        <dbReference type="ARBA" id="ARBA00006068"/>
    </source>
</evidence>
<evidence type="ECO:0000313" key="5">
    <source>
        <dbReference type="Proteomes" id="UP000177698"/>
    </source>
</evidence>
<dbReference type="Proteomes" id="UP000177698">
    <property type="component" value="Unassembled WGS sequence"/>
</dbReference>
<dbReference type="PANTHER" id="PTHR33392">
    <property type="entry name" value="POLYISOPRENYL-TEICHOIC ACID--PEPTIDOGLYCAN TEICHOIC ACID TRANSFERASE TAGU"/>
    <property type="match status" value="1"/>
</dbReference>
<evidence type="ECO:0000259" key="3">
    <source>
        <dbReference type="Pfam" id="PF03816"/>
    </source>
</evidence>
<gene>
    <name evidence="4" type="ORF">A2954_07690</name>
</gene>
<dbReference type="STRING" id="1802056.A2954_07690"/>
<keyword evidence="2" id="KW-0472">Membrane</keyword>
<feature type="domain" description="Cell envelope-related transcriptional attenuator" evidence="3">
    <location>
        <begin position="68"/>
        <end position="238"/>
    </location>
</feature>